<dbReference type="AlphaFoldDB" id="A0A834W4E9"/>
<reference evidence="2" key="1">
    <citation type="submission" date="2020-09" db="EMBL/GenBank/DDBJ databases">
        <title>Genome-Enabled Discovery of Anthraquinone Biosynthesis in Senna tora.</title>
        <authorList>
            <person name="Kang S.-H."/>
            <person name="Pandey R.P."/>
            <person name="Lee C.-M."/>
            <person name="Sim J.-S."/>
            <person name="Jeong J.-T."/>
            <person name="Choi B.-S."/>
            <person name="Jung M."/>
            <person name="Ginzburg D."/>
            <person name="Zhao K."/>
            <person name="Won S.Y."/>
            <person name="Oh T.-J."/>
            <person name="Yu Y."/>
            <person name="Kim N.-H."/>
            <person name="Lee O.R."/>
            <person name="Lee T.-H."/>
            <person name="Bashyal P."/>
            <person name="Kim T.-S."/>
            <person name="Lee W.-H."/>
            <person name="Kawkins C."/>
            <person name="Kim C.-K."/>
            <person name="Kim J.S."/>
            <person name="Ahn B.O."/>
            <person name="Rhee S.Y."/>
            <person name="Sohng J.K."/>
        </authorList>
    </citation>
    <scope>NUCLEOTIDE SEQUENCE</scope>
    <source>
        <tissue evidence="2">Leaf</tissue>
    </source>
</reference>
<dbReference type="Proteomes" id="UP000634136">
    <property type="component" value="Unassembled WGS sequence"/>
</dbReference>
<dbReference type="EMBL" id="JAAIUW010000011">
    <property type="protein sequence ID" value="KAF7809032.1"/>
    <property type="molecule type" value="Genomic_DNA"/>
</dbReference>
<evidence type="ECO:0000313" key="3">
    <source>
        <dbReference type="Proteomes" id="UP000634136"/>
    </source>
</evidence>
<sequence length="107" mass="11809">MHSGSSDFAVADISSAHDALILCYFYRFTDATTNDRTRYSSAQGGYRNDSGRGRGNYNGSQGYMRKDFEKRGEFSGRSRGNYANNAGALPRGYQNGGRVSQQAEKVQ</sequence>
<feature type="compositionally biased region" description="Basic and acidic residues" evidence="1">
    <location>
        <begin position="64"/>
        <end position="76"/>
    </location>
</feature>
<protein>
    <submittedName>
        <fullName evidence="2">Putative G3BP-like protein isoform X1</fullName>
    </submittedName>
</protein>
<comment type="caution">
    <text evidence="2">The sequence shown here is derived from an EMBL/GenBank/DDBJ whole genome shotgun (WGS) entry which is preliminary data.</text>
</comment>
<proteinExistence type="predicted"/>
<evidence type="ECO:0000313" key="2">
    <source>
        <dbReference type="EMBL" id="KAF7809032.1"/>
    </source>
</evidence>
<keyword evidence="3" id="KW-1185">Reference proteome</keyword>
<feature type="region of interest" description="Disordered" evidence="1">
    <location>
        <begin position="36"/>
        <end position="107"/>
    </location>
</feature>
<gene>
    <name evidence="2" type="ORF">G2W53_035775</name>
</gene>
<evidence type="ECO:0000256" key="1">
    <source>
        <dbReference type="SAM" id="MobiDB-lite"/>
    </source>
</evidence>
<organism evidence="2 3">
    <name type="scientific">Senna tora</name>
    <dbReference type="NCBI Taxonomy" id="362788"/>
    <lineage>
        <taxon>Eukaryota</taxon>
        <taxon>Viridiplantae</taxon>
        <taxon>Streptophyta</taxon>
        <taxon>Embryophyta</taxon>
        <taxon>Tracheophyta</taxon>
        <taxon>Spermatophyta</taxon>
        <taxon>Magnoliopsida</taxon>
        <taxon>eudicotyledons</taxon>
        <taxon>Gunneridae</taxon>
        <taxon>Pentapetalae</taxon>
        <taxon>rosids</taxon>
        <taxon>fabids</taxon>
        <taxon>Fabales</taxon>
        <taxon>Fabaceae</taxon>
        <taxon>Caesalpinioideae</taxon>
        <taxon>Cassia clade</taxon>
        <taxon>Senna</taxon>
    </lineage>
</organism>
<feature type="compositionally biased region" description="Polar residues" evidence="1">
    <location>
        <begin position="97"/>
        <end position="107"/>
    </location>
</feature>
<accession>A0A834W4E9</accession>
<name>A0A834W4E9_9FABA</name>